<evidence type="ECO:0000256" key="13">
    <source>
        <dbReference type="SAM" id="SignalP"/>
    </source>
</evidence>
<evidence type="ECO:0000256" key="2">
    <source>
        <dbReference type="ARBA" id="ARBA00011955"/>
    </source>
</evidence>
<evidence type="ECO:0000313" key="15">
    <source>
        <dbReference type="Proteomes" id="UP001161422"/>
    </source>
</evidence>
<dbReference type="GO" id="GO:0046872">
    <property type="term" value="F:metal ion binding"/>
    <property type="evidence" value="ECO:0007669"/>
    <property type="project" value="UniProtKB-UniRule"/>
</dbReference>
<feature type="chain" id="PRO_5041362273" description="FAD:protein FMN transferase" evidence="13">
    <location>
        <begin position="26"/>
        <end position="340"/>
    </location>
</feature>
<evidence type="ECO:0000256" key="3">
    <source>
        <dbReference type="ARBA" id="ARBA00016337"/>
    </source>
</evidence>
<evidence type="ECO:0000256" key="12">
    <source>
        <dbReference type="PIRSR" id="PIRSR006268-2"/>
    </source>
</evidence>
<dbReference type="Proteomes" id="UP001161422">
    <property type="component" value="Unassembled WGS sequence"/>
</dbReference>
<keyword evidence="8 11" id="KW-0460">Magnesium</keyword>
<evidence type="ECO:0000256" key="10">
    <source>
        <dbReference type="ARBA" id="ARBA00048540"/>
    </source>
</evidence>
<evidence type="ECO:0000256" key="8">
    <source>
        <dbReference type="ARBA" id="ARBA00022842"/>
    </source>
</evidence>
<keyword evidence="4 11" id="KW-0285">Flavoprotein</keyword>
<dbReference type="PANTHER" id="PTHR30040">
    <property type="entry name" value="THIAMINE BIOSYNTHESIS LIPOPROTEIN APBE"/>
    <property type="match status" value="1"/>
</dbReference>
<dbReference type="AlphaFoldDB" id="A0AA37RXN7"/>
<evidence type="ECO:0000256" key="1">
    <source>
        <dbReference type="ARBA" id="ARBA00008282"/>
    </source>
</evidence>
<dbReference type="InterPro" id="IPR024932">
    <property type="entry name" value="ApbE"/>
</dbReference>
<keyword evidence="6 11" id="KW-0479">Metal-binding</keyword>
<evidence type="ECO:0000256" key="4">
    <source>
        <dbReference type="ARBA" id="ARBA00022630"/>
    </source>
</evidence>
<comment type="cofactor">
    <cofactor evidence="12">
        <name>Mg(2+)</name>
        <dbReference type="ChEBI" id="CHEBI:18420"/>
    </cofactor>
    <cofactor evidence="12">
        <name>Mn(2+)</name>
        <dbReference type="ChEBI" id="CHEBI:29035"/>
    </cofactor>
    <text evidence="12">Magnesium. Can also use manganese.</text>
</comment>
<dbReference type="GO" id="GO:0016740">
    <property type="term" value="F:transferase activity"/>
    <property type="evidence" value="ECO:0007669"/>
    <property type="project" value="UniProtKB-UniRule"/>
</dbReference>
<reference evidence="14" key="1">
    <citation type="journal article" date="2014" name="Int. J. Syst. Evol. Microbiol.">
        <title>Complete genome sequence of Corynebacterium casei LMG S-19264T (=DSM 44701T), isolated from a smear-ripened cheese.</title>
        <authorList>
            <consortium name="US DOE Joint Genome Institute (JGI-PGF)"/>
            <person name="Walter F."/>
            <person name="Albersmeier A."/>
            <person name="Kalinowski J."/>
            <person name="Ruckert C."/>
        </authorList>
    </citation>
    <scope>NUCLEOTIDE SEQUENCE</scope>
    <source>
        <strain evidence="14">NBRC 101628</strain>
    </source>
</reference>
<dbReference type="PIRSF" id="PIRSF006268">
    <property type="entry name" value="ApbE"/>
    <property type="match status" value="1"/>
</dbReference>
<keyword evidence="7 11" id="KW-0274">FAD</keyword>
<dbReference type="RefSeq" id="WP_095504799.1">
    <property type="nucleotide sequence ID" value="NZ_BSNC01000006.1"/>
</dbReference>
<keyword evidence="13" id="KW-0732">Signal</keyword>
<protein>
    <recommendedName>
        <fullName evidence="3 11">FAD:protein FMN transferase</fullName>
        <ecNumber evidence="2 11">2.7.1.180</ecNumber>
    </recommendedName>
    <alternativeName>
        <fullName evidence="9 11">Flavin transferase</fullName>
    </alternativeName>
</protein>
<dbReference type="PANTHER" id="PTHR30040:SF2">
    <property type="entry name" value="FAD:PROTEIN FMN TRANSFERASE"/>
    <property type="match status" value="1"/>
</dbReference>
<evidence type="ECO:0000256" key="7">
    <source>
        <dbReference type="ARBA" id="ARBA00022827"/>
    </source>
</evidence>
<organism evidence="14 15">
    <name type="scientific">Paraferrimonas sedimenticola</name>
    <dbReference type="NCBI Taxonomy" id="375674"/>
    <lineage>
        <taxon>Bacteria</taxon>
        <taxon>Pseudomonadati</taxon>
        <taxon>Pseudomonadota</taxon>
        <taxon>Gammaproteobacteria</taxon>
        <taxon>Alteromonadales</taxon>
        <taxon>Ferrimonadaceae</taxon>
        <taxon>Paraferrimonas</taxon>
    </lineage>
</organism>
<sequence length="340" mass="37039">MLLVRSISLCFVFCCLCLLSSTLNAADKRIELIQGKTMGSDYSVRYLATGEIPSQSEIHAGIEAEIEIVNQSMSTWRKHSEISQYNRSRSTEPVAMSREFVVVLKEAIRLAEITGGALDVTVGPLVNAWGFGEQGKRFTAPDYRAVMAANELVGIENIQLNGNSVRKTKPGTQINLSAIAKGYAVDRVADYMLAHGVKNFVVDIGGELRVHGQKSEHQPWPVVIGSPIESLANIELSVSDVGIATSGNYKQFYESDGQYIHHIMDPRAAGPVETKIISATVIHESCMTADGLATASFVLGSKFTLEMAEKYGLAILLIEQGDEGLVVHKSSAFQKFLKNQ</sequence>
<dbReference type="EC" id="2.7.1.180" evidence="2 11"/>
<keyword evidence="15" id="KW-1185">Reference proteome</keyword>
<evidence type="ECO:0000256" key="6">
    <source>
        <dbReference type="ARBA" id="ARBA00022723"/>
    </source>
</evidence>
<dbReference type="EMBL" id="BSNC01000006">
    <property type="protein sequence ID" value="GLP97354.1"/>
    <property type="molecule type" value="Genomic_DNA"/>
</dbReference>
<accession>A0AA37RXN7</accession>
<keyword evidence="14" id="KW-0449">Lipoprotein</keyword>
<keyword evidence="5 11" id="KW-0808">Transferase</keyword>
<evidence type="ECO:0000256" key="5">
    <source>
        <dbReference type="ARBA" id="ARBA00022679"/>
    </source>
</evidence>
<gene>
    <name evidence="14" type="ORF">GCM10007895_26610</name>
</gene>
<dbReference type="Pfam" id="PF02424">
    <property type="entry name" value="ApbE"/>
    <property type="match status" value="1"/>
</dbReference>
<feature type="binding site" evidence="12">
    <location>
        <position position="294"/>
    </location>
    <ligand>
        <name>Mg(2+)</name>
        <dbReference type="ChEBI" id="CHEBI:18420"/>
    </ligand>
</feature>
<reference evidence="14" key="2">
    <citation type="submission" date="2023-01" db="EMBL/GenBank/DDBJ databases">
        <title>Draft genome sequence of Paraferrimonas sedimenticola strain NBRC 101628.</title>
        <authorList>
            <person name="Sun Q."/>
            <person name="Mori K."/>
        </authorList>
    </citation>
    <scope>NUCLEOTIDE SEQUENCE</scope>
    <source>
        <strain evidence="14">NBRC 101628</strain>
    </source>
</reference>
<comment type="caution">
    <text evidence="14">The sequence shown here is derived from an EMBL/GenBank/DDBJ whole genome shotgun (WGS) entry which is preliminary data.</text>
</comment>
<evidence type="ECO:0000256" key="11">
    <source>
        <dbReference type="PIRNR" id="PIRNR006268"/>
    </source>
</evidence>
<evidence type="ECO:0000313" key="14">
    <source>
        <dbReference type="EMBL" id="GLP97354.1"/>
    </source>
</evidence>
<feature type="signal peptide" evidence="13">
    <location>
        <begin position="1"/>
        <end position="25"/>
    </location>
</feature>
<evidence type="ECO:0000256" key="9">
    <source>
        <dbReference type="ARBA" id="ARBA00031306"/>
    </source>
</evidence>
<dbReference type="SUPFAM" id="SSF143631">
    <property type="entry name" value="ApbE-like"/>
    <property type="match status" value="1"/>
</dbReference>
<dbReference type="InterPro" id="IPR003374">
    <property type="entry name" value="ApbE-like_sf"/>
</dbReference>
<feature type="binding site" evidence="12">
    <location>
        <position position="290"/>
    </location>
    <ligand>
        <name>Mg(2+)</name>
        <dbReference type="ChEBI" id="CHEBI:18420"/>
    </ligand>
</feature>
<comment type="catalytic activity">
    <reaction evidence="10 11">
        <text>L-threonyl-[protein] + FAD = FMN-L-threonyl-[protein] + AMP + H(+)</text>
        <dbReference type="Rhea" id="RHEA:36847"/>
        <dbReference type="Rhea" id="RHEA-COMP:11060"/>
        <dbReference type="Rhea" id="RHEA-COMP:11061"/>
        <dbReference type="ChEBI" id="CHEBI:15378"/>
        <dbReference type="ChEBI" id="CHEBI:30013"/>
        <dbReference type="ChEBI" id="CHEBI:57692"/>
        <dbReference type="ChEBI" id="CHEBI:74257"/>
        <dbReference type="ChEBI" id="CHEBI:456215"/>
        <dbReference type="EC" id="2.7.1.180"/>
    </reaction>
</comment>
<proteinExistence type="inferred from homology"/>
<feature type="binding site" evidence="12">
    <location>
        <position position="178"/>
    </location>
    <ligand>
        <name>Mg(2+)</name>
        <dbReference type="ChEBI" id="CHEBI:18420"/>
    </ligand>
</feature>
<dbReference type="Gene3D" id="3.10.520.10">
    <property type="entry name" value="ApbE-like domains"/>
    <property type="match status" value="1"/>
</dbReference>
<name>A0AA37RXN7_9GAMM</name>
<comment type="similarity">
    <text evidence="1 11">Belongs to the ApbE family.</text>
</comment>